<dbReference type="Proteomes" id="UP001378188">
    <property type="component" value="Unassembled WGS sequence"/>
</dbReference>
<dbReference type="RefSeq" id="WP_340330030.1">
    <property type="nucleotide sequence ID" value="NZ_JAZHOF010000004.1"/>
</dbReference>
<dbReference type="InterPro" id="IPR014586">
    <property type="entry name" value="UCP033909"/>
</dbReference>
<protein>
    <submittedName>
        <fullName evidence="2">Alpha/beta hydrolase</fullName>
    </submittedName>
</protein>
<dbReference type="PROSITE" id="PS51257">
    <property type="entry name" value="PROKAR_LIPOPROTEIN"/>
    <property type="match status" value="1"/>
</dbReference>
<proteinExistence type="predicted"/>
<dbReference type="SUPFAM" id="SSF53474">
    <property type="entry name" value="alpha/beta-Hydrolases"/>
    <property type="match status" value="1"/>
</dbReference>
<dbReference type="AlphaFoldDB" id="A0AAW9RVN1"/>
<dbReference type="PANTHER" id="PTHR36513:SF1">
    <property type="entry name" value="TRANSMEMBRANE PROTEIN"/>
    <property type="match status" value="1"/>
</dbReference>
<feature type="region of interest" description="Disordered" evidence="1">
    <location>
        <begin position="411"/>
        <end position="434"/>
    </location>
</feature>
<evidence type="ECO:0000313" key="2">
    <source>
        <dbReference type="EMBL" id="MEJ8572345.1"/>
    </source>
</evidence>
<keyword evidence="2" id="KW-0378">Hydrolase</keyword>
<evidence type="ECO:0000313" key="3">
    <source>
        <dbReference type="Proteomes" id="UP001378188"/>
    </source>
</evidence>
<dbReference type="Pfam" id="PF05990">
    <property type="entry name" value="DUF900"/>
    <property type="match status" value="1"/>
</dbReference>
<dbReference type="EMBL" id="JAZHOF010000004">
    <property type="protein sequence ID" value="MEJ8572345.1"/>
    <property type="molecule type" value="Genomic_DNA"/>
</dbReference>
<comment type="caution">
    <text evidence="2">The sequence shown here is derived from an EMBL/GenBank/DDBJ whole genome shotgun (WGS) entry which is preliminary data.</text>
</comment>
<gene>
    <name evidence="2" type="ORF">V3328_12720</name>
</gene>
<dbReference type="PANTHER" id="PTHR36513">
    <property type="entry name" value="ABC TRANSMEMBRANE TYPE-1 DOMAIN-CONTAINING PROTEIN"/>
    <property type="match status" value="1"/>
</dbReference>
<reference evidence="2 3" key="1">
    <citation type="submission" date="2024-02" db="EMBL/GenBank/DDBJ databases">
        <title>Genome analysis and characterization of Microbaculum marinisediminis sp. nov., isolated from marine sediment.</title>
        <authorList>
            <person name="Du Z.-J."/>
            <person name="Ye Y.-Q."/>
            <person name="Zhang Z.-R."/>
            <person name="Yuan S.-M."/>
            <person name="Zhang X.-Y."/>
        </authorList>
    </citation>
    <scope>NUCLEOTIDE SEQUENCE [LARGE SCALE GENOMIC DNA]</scope>
    <source>
        <strain evidence="2 3">SDUM1044001</strain>
    </source>
</reference>
<dbReference type="PIRSF" id="PIRSF033909">
    <property type="entry name" value="UCP033909"/>
    <property type="match status" value="1"/>
</dbReference>
<accession>A0AAW9RVN1</accession>
<dbReference type="Gene3D" id="3.40.50.1820">
    <property type="entry name" value="alpha/beta hydrolase"/>
    <property type="match status" value="1"/>
</dbReference>
<name>A0AAW9RVN1_9HYPH</name>
<evidence type="ECO:0000256" key="1">
    <source>
        <dbReference type="SAM" id="MobiDB-lite"/>
    </source>
</evidence>
<keyword evidence="3" id="KW-1185">Reference proteome</keyword>
<organism evidence="2 3">
    <name type="scientific">Microbaculum marinum</name>
    <dbReference type="NCBI Taxonomy" id="1764581"/>
    <lineage>
        <taxon>Bacteria</taxon>
        <taxon>Pseudomonadati</taxon>
        <taxon>Pseudomonadota</taxon>
        <taxon>Alphaproteobacteria</taxon>
        <taxon>Hyphomicrobiales</taxon>
        <taxon>Tepidamorphaceae</taxon>
        <taxon>Microbaculum</taxon>
    </lineage>
</organism>
<sequence>MTVLRLVSVFILALVVAGCAGRPTGVLIPFSGEVSGTNVVDILVATTRGPDEVAPGMMFSGSRAPGMAYADIAVSIPPDDARSVGEVQWPRRLPGDPATEFVTVAAERVDEDTAIDRFQERVKGSTGRHVLVFVHGYNNRFEDAVYRFAQIVHDSDASVVPVLFTWPSRGEFLAYTYDRESTNFSRDALERLLTWLARDKSVSNISVLAHSMGNWLTLESLRQMAIRNGHIATKIQDVMLAAPDVDVDVFQTQVASFGEPRPRFTLFVSRNDKALAFSRRVWGSTARLGAIDPNAEPYRSELANEGITVVDLTDVHSADKLNHGTFAQSPAAVQLIGRQLAGGQEIATFNVGLGDRVGQIATATGANIGAAAGLVVTAPIAIIDPNTRNNFDGRVAEFGSSVEDTFRASGELVTMGGTTTTPRAEPPEEEPARK</sequence>
<dbReference type="InterPro" id="IPR010297">
    <property type="entry name" value="DUF900_hydrolase"/>
</dbReference>
<dbReference type="InterPro" id="IPR029058">
    <property type="entry name" value="AB_hydrolase_fold"/>
</dbReference>
<dbReference type="GO" id="GO:0016787">
    <property type="term" value="F:hydrolase activity"/>
    <property type="evidence" value="ECO:0007669"/>
    <property type="project" value="UniProtKB-KW"/>
</dbReference>